<name>A0AAD4SK04_9MAGN</name>
<dbReference type="GO" id="GO:0016705">
    <property type="term" value="F:oxidoreductase activity, acting on paired donors, with incorporation or reduction of molecular oxygen"/>
    <property type="evidence" value="ECO:0007669"/>
    <property type="project" value="InterPro"/>
</dbReference>
<protein>
    <recommendedName>
        <fullName evidence="6">Allene oxide synthase</fullName>
    </recommendedName>
</protein>
<evidence type="ECO:0000313" key="4">
    <source>
        <dbReference type="EMBL" id="KAI3910919.1"/>
    </source>
</evidence>
<proteinExistence type="predicted"/>
<comment type="caution">
    <text evidence="4">The sequence shown here is derived from an EMBL/GenBank/DDBJ whole genome shotgun (WGS) entry which is preliminary data.</text>
</comment>
<dbReference type="GO" id="GO:0005506">
    <property type="term" value="F:iron ion binding"/>
    <property type="evidence" value="ECO:0007669"/>
    <property type="project" value="InterPro"/>
</dbReference>
<dbReference type="PANTHER" id="PTHR24286">
    <property type="entry name" value="CYTOCHROME P450 26"/>
    <property type="match status" value="1"/>
</dbReference>
<dbReference type="GO" id="GO:0016125">
    <property type="term" value="P:sterol metabolic process"/>
    <property type="evidence" value="ECO:0007669"/>
    <property type="project" value="TreeGrafter"/>
</dbReference>
<dbReference type="PRINTS" id="PR00465">
    <property type="entry name" value="EP450IV"/>
</dbReference>
<feature type="binding site" description="axial binding residue" evidence="3">
    <location>
        <position position="91"/>
    </location>
    <ligand>
        <name>heme</name>
        <dbReference type="ChEBI" id="CHEBI:30413"/>
    </ligand>
    <ligandPart>
        <name>Fe</name>
        <dbReference type="ChEBI" id="CHEBI:18248"/>
    </ligandPart>
</feature>
<comment type="cofactor">
    <cofactor evidence="3">
        <name>heme</name>
        <dbReference type="ChEBI" id="CHEBI:30413"/>
    </cofactor>
</comment>
<dbReference type="Proteomes" id="UP001202328">
    <property type="component" value="Unassembled WGS sequence"/>
</dbReference>
<evidence type="ECO:0000256" key="1">
    <source>
        <dbReference type="ARBA" id="ARBA00022723"/>
    </source>
</evidence>
<evidence type="ECO:0008006" key="6">
    <source>
        <dbReference type="Google" id="ProtNLM"/>
    </source>
</evidence>
<keyword evidence="2 3" id="KW-0408">Iron</keyword>
<dbReference type="GO" id="GO:0004497">
    <property type="term" value="F:monooxygenase activity"/>
    <property type="evidence" value="ECO:0007669"/>
    <property type="project" value="InterPro"/>
</dbReference>
<evidence type="ECO:0000256" key="3">
    <source>
        <dbReference type="PIRSR" id="PIRSR602403-1"/>
    </source>
</evidence>
<dbReference type="Gene3D" id="1.10.630.10">
    <property type="entry name" value="Cytochrome P450"/>
    <property type="match status" value="1"/>
</dbReference>
<dbReference type="EMBL" id="JAJJMB010010087">
    <property type="protein sequence ID" value="KAI3910919.1"/>
    <property type="molecule type" value="Genomic_DNA"/>
</dbReference>
<dbReference type="AlphaFoldDB" id="A0AAD4SK04"/>
<dbReference type="GO" id="GO:0020037">
    <property type="term" value="F:heme binding"/>
    <property type="evidence" value="ECO:0007669"/>
    <property type="project" value="InterPro"/>
</dbReference>
<evidence type="ECO:0000256" key="2">
    <source>
        <dbReference type="ARBA" id="ARBA00023004"/>
    </source>
</evidence>
<gene>
    <name evidence="4" type="ORF">MKW98_022606</name>
</gene>
<dbReference type="InterPro" id="IPR002403">
    <property type="entry name" value="Cyt_P450_E_grp-IV"/>
</dbReference>
<evidence type="ECO:0000313" key="5">
    <source>
        <dbReference type="Proteomes" id="UP001202328"/>
    </source>
</evidence>
<organism evidence="4 5">
    <name type="scientific">Papaver atlanticum</name>
    <dbReference type="NCBI Taxonomy" id="357466"/>
    <lineage>
        <taxon>Eukaryota</taxon>
        <taxon>Viridiplantae</taxon>
        <taxon>Streptophyta</taxon>
        <taxon>Embryophyta</taxon>
        <taxon>Tracheophyta</taxon>
        <taxon>Spermatophyta</taxon>
        <taxon>Magnoliopsida</taxon>
        <taxon>Ranunculales</taxon>
        <taxon>Papaveraceae</taxon>
        <taxon>Papaveroideae</taxon>
        <taxon>Papaver</taxon>
    </lineage>
</organism>
<dbReference type="SUPFAM" id="SSF48264">
    <property type="entry name" value="Cytochrome P450"/>
    <property type="match status" value="1"/>
</dbReference>
<accession>A0AAD4SK04</accession>
<sequence>MNLTKSVVYEALRIEPSVLNYFGTAKEDLVKKGDMLFGYQPFSTKDPKIFEDPKEFKGSIFVGKADEELPKYVYWSNGHETVNPTAINKQCPAKDFIVLLARVMLVDFFLRYDTFTADVGNLLLGASVKIKSLTPATTN</sequence>
<keyword evidence="1 3" id="KW-0479">Metal-binding</keyword>
<keyword evidence="3" id="KW-0349">Heme</keyword>
<reference evidence="4" key="1">
    <citation type="submission" date="2022-04" db="EMBL/GenBank/DDBJ databases">
        <title>A functionally conserved STORR gene fusion in Papaver species that diverged 16.8 million years ago.</title>
        <authorList>
            <person name="Catania T."/>
        </authorList>
    </citation>
    <scope>NUCLEOTIDE SEQUENCE</scope>
    <source>
        <strain evidence="4">S-188037</strain>
    </source>
</reference>
<keyword evidence="5" id="KW-1185">Reference proteome</keyword>
<dbReference type="PANTHER" id="PTHR24286:SF302">
    <property type="entry name" value="ALLENE OXIDE SYNTHASE 2"/>
    <property type="match status" value="1"/>
</dbReference>
<dbReference type="InterPro" id="IPR036396">
    <property type="entry name" value="Cyt_P450_sf"/>
</dbReference>